<evidence type="ECO:0000259" key="2">
    <source>
        <dbReference type="PROSITE" id="PS50056"/>
    </source>
</evidence>
<dbReference type="SUPFAM" id="SSF52799">
    <property type="entry name" value="(Phosphotyrosine protein) phosphatases II"/>
    <property type="match status" value="1"/>
</dbReference>
<reference evidence="3 4" key="1">
    <citation type="submission" date="2016-11" db="EMBL/GenBank/DDBJ databases">
        <authorList>
            <person name="Jaros S."/>
            <person name="Januszkiewicz K."/>
            <person name="Wedrychowicz H."/>
        </authorList>
    </citation>
    <scope>NUCLEOTIDE SEQUENCE [LARGE SCALE GENOMIC DNA]</scope>
    <source>
        <strain evidence="3 4">DSM 26883</strain>
    </source>
</reference>
<name>A0A1M4Z878_9BACE</name>
<dbReference type="EMBL" id="FQVD01000012">
    <property type="protein sequence ID" value="SHF13997.1"/>
    <property type="molecule type" value="Genomic_DNA"/>
</dbReference>
<dbReference type="PANTHER" id="PTHR31126">
    <property type="entry name" value="TYROSINE-PROTEIN PHOSPHATASE"/>
    <property type="match status" value="1"/>
</dbReference>
<organism evidence="3 4">
    <name type="scientific">Bacteroides faecichinchillae</name>
    <dbReference type="NCBI Taxonomy" id="871325"/>
    <lineage>
        <taxon>Bacteria</taxon>
        <taxon>Pseudomonadati</taxon>
        <taxon>Bacteroidota</taxon>
        <taxon>Bacteroidia</taxon>
        <taxon>Bacteroidales</taxon>
        <taxon>Bacteroidaceae</taxon>
        <taxon>Bacteroides</taxon>
    </lineage>
</organism>
<dbReference type="InterPro" id="IPR029021">
    <property type="entry name" value="Prot-tyrosine_phosphatase-like"/>
</dbReference>
<gene>
    <name evidence="3" type="ORF">SAMN05444349_1127</name>
</gene>
<dbReference type="PROSITE" id="PS00383">
    <property type="entry name" value="TYR_PHOSPHATASE_1"/>
    <property type="match status" value="1"/>
</dbReference>
<sequence>MQKHLLLCFWGLILSLAIYGQNVKAEKIIVPGSNLINMYKIDTDIYRSEQPTEIDFKALQEYGIHEVLNLRRWHSDNDEARGTTLQLHRLKMRAGSVNEKQLIETLRIIYNRKGPILIHCHHGSDRTGVVCAFYRIIFQEVSKEDAIDEMTGEKYGFHRIYKNLIRIIQEADIEGIKKAVISK</sequence>
<dbReference type="AlphaFoldDB" id="A0A1M4Z878"/>
<dbReference type="Proteomes" id="UP000184436">
    <property type="component" value="Unassembled WGS sequence"/>
</dbReference>
<dbReference type="Pfam" id="PF22785">
    <property type="entry name" value="Tc-R-P"/>
    <property type="match status" value="1"/>
</dbReference>
<evidence type="ECO:0000313" key="4">
    <source>
        <dbReference type="Proteomes" id="UP000184436"/>
    </source>
</evidence>
<dbReference type="STRING" id="871325.SAMN05444349_1127"/>
<keyword evidence="4" id="KW-1185">Reference proteome</keyword>
<dbReference type="OrthoDB" id="9814896at2"/>
<dbReference type="InterPro" id="IPR016130">
    <property type="entry name" value="Tyr_Pase_AS"/>
</dbReference>
<evidence type="ECO:0000256" key="1">
    <source>
        <dbReference type="ARBA" id="ARBA00009580"/>
    </source>
</evidence>
<dbReference type="Gene3D" id="3.90.190.10">
    <property type="entry name" value="Protein tyrosine phosphatase superfamily"/>
    <property type="match status" value="1"/>
</dbReference>
<dbReference type="RefSeq" id="WP_025074652.1">
    <property type="nucleotide sequence ID" value="NZ_FQVD01000012.1"/>
</dbReference>
<proteinExistence type="inferred from homology"/>
<feature type="domain" description="Tyrosine specific protein phosphatases" evidence="2">
    <location>
        <begin position="100"/>
        <end position="165"/>
    </location>
</feature>
<dbReference type="InterPro" id="IPR000387">
    <property type="entry name" value="Tyr_Pase_dom"/>
</dbReference>
<accession>A0A1M4Z878</accession>
<dbReference type="PANTHER" id="PTHR31126:SF72">
    <property type="entry name" value="DUAL SPECIFICITY PROTEIN PHOSPHATASE TPBA"/>
    <property type="match status" value="1"/>
</dbReference>
<protein>
    <submittedName>
        <fullName evidence="3">Tyrosine phosphatase family protein</fullName>
    </submittedName>
</protein>
<comment type="similarity">
    <text evidence="1">Belongs to the protein-tyrosine phosphatase family.</text>
</comment>
<dbReference type="GO" id="GO:0016791">
    <property type="term" value="F:phosphatase activity"/>
    <property type="evidence" value="ECO:0007669"/>
    <property type="project" value="TreeGrafter"/>
</dbReference>
<evidence type="ECO:0000313" key="3">
    <source>
        <dbReference type="EMBL" id="SHF13997.1"/>
    </source>
</evidence>
<dbReference type="PROSITE" id="PS50056">
    <property type="entry name" value="TYR_PHOSPHATASE_2"/>
    <property type="match status" value="1"/>
</dbReference>